<dbReference type="PANTHER" id="PTHR43008:SF4">
    <property type="entry name" value="CHAIN DEHYDROGENASE, PUTATIVE (AFU_ORTHOLOGUE AFUA_4G08710)-RELATED"/>
    <property type="match status" value="1"/>
</dbReference>
<dbReference type="InterPro" id="IPR002347">
    <property type="entry name" value="SDR_fam"/>
</dbReference>
<evidence type="ECO:0000313" key="6">
    <source>
        <dbReference type="EMBL" id="QIS12934.1"/>
    </source>
</evidence>
<comment type="similarity">
    <text evidence="2">Belongs to the enoyl-CoA hydratase/isomerase family.</text>
</comment>
<dbReference type="InterPro" id="IPR029069">
    <property type="entry name" value="HotDog_dom_sf"/>
</dbReference>
<dbReference type="SUPFAM" id="SSF51735">
    <property type="entry name" value="NAD(P)-binding Rossmann-fold domains"/>
    <property type="match status" value="1"/>
</dbReference>
<protein>
    <submittedName>
        <fullName evidence="6">SDR family NAD(P)-dependent oxidoreductase</fullName>
    </submittedName>
</protein>
<dbReference type="Proteomes" id="UP000503540">
    <property type="component" value="Chromosome"/>
</dbReference>
<dbReference type="PRINTS" id="PR00081">
    <property type="entry name" value="GDHRDH"/>
</dbReference>
<dbReference type="AlphaFoldDB" id="A0A6G9YIC4"/>
<accession>A0A6G9YIC4</accession>
<comment type="pathway">
    <text evidence="1">Lipid metabolism; fatty acid beta-oxidation.</text>
</comment>
<dbReference type="Gene3D" id="3.10.129.10">
    <property type="entry name" value="Hotdog Thioesterase"/>
    <property type="match status" value="1"/>
</dbReference>
<proteinExistence type="inferred from homology"/>
<dbReference type="GO" id="GO:0004300">
    <property type="term" value="F:enoyl-CoA hydratase activity"/>
    <property type="evidence" value="ECO:0007669"/>
    <property type="project" value="UniProtKB-ARBA"/>
</dbReference>
<evidence type="ECO:0000256" key="2">
    <source>
        <dbReference type="ARBA" id="ARBA00005254"/>
    </source>
</evidence>
<evidence type="ECO:0000256" key="4">
    <source>
        <dbReference type="ARBA" id="ARBA00023002"/>
    </source>
</evidence>
<dbReference type="EMBL" id="CP046172">
    <property type="protein sequence ID" value="QIS12934.1"/>
    <property type="molecule type" value="Genomic_DNA"/>
</dbReference>
<evidence type="ECO:0000313" key="7">
    <source>
        <dbReference type="Proteomes" id="UP000503540"/>
    </source>
</evidence>
<reference evidence="6 7" key="1">
    <citation type="journal article" date="2019" name="ACS Chem. Biol.">
        <title>Identification and Mobilization of a Cryptic Antibiotic Biosynthesis Gene Locus from a Human-Pathogenic Nocardia Isolate.</title>
        <authorList>
            <person name="Herisse M."/>
            <person name="Ishida K."/>
            <person name="Porter J.L."/>
            <person name="Howden B."/>
            <person name="Hertweck C."/>
            <person name="Stinear T.P."/>
            <person name="Pidot S.J."/>
        </authorList>
    </citation>
    <scope>NUCLEOTIDE SEQUENCE [LARGE SCALE GENOMIC DNA]</scope>
    <source>
        <strain evidence="6 7">AUSMDU00012717</strain>
    </source>
</reference>
<evidence type="ECO:0000256" key="1">
    <source>
        <dbReference type="ARBA" id="ARBA00005005"/>
    </source>
</evidence>
<dbReference type="InterPro" id="IPR002539">
    <property type="entry name" value="MaoC-like_dom"/>
</dbReference>
<evidence type="ECO:0000256" key="3">
    <source>
        <dbReference type="ARBA" id="ARBA00006484"/>
    </source>
</evidence>
<dbReference type="PANTHER" id="PTHR43008">
    <property type="entry name" value="BENZIL REDUCTASE"/>
    <property type="match status" value="1"/>
</dbReference>
<dbReference type="CDD" id="cd03441">
    <property type="entry name" value="R_hydratase_like"/>
    <property type="match status" value="1"/>
</dbReference>
<dbReference type="Pfam" id="PF01575">
    <property type="entry name" value="MaoC_dehydratas"/>
    <property type="match status" value="1"/>
</dbReference>
<keyword evidence="7" id="KW-1185">Reference proteome</keyword>
<dbReference type="GO" id="GO:0006635">
    <property type="term" value="P:fatty acid beta-oxidation"/>
    <property type="evidence" value="ECO:0007669"/>
    <property type="project" value="UniProtKB-UniPathway"/>
</dbReference>
<dbReference type="Gene3D" id="3.40.50.720">
    <property type="entry name" value="NAD(P)-binding Rossmann-like Domain"/>
    <property type="match status" value="1"/>
</dbReference>
<name>A0A6G9YIC4_9NOCA</name>
<feature type="domain" description="MaoC-like" evidence="5">
    <location>
        <begin position="10"/>
        <end position="95"/>
    </location>
</feature>
<sequence>MTTRVFRLVDNDIAAYASAVGDRNPLHVDGEFGRRSPYGRPVAHGALVVTLALGALAELLDPRTVHEIRVIFRQPTLPGRRYEIDWTVSDGRARGRVRFGDIEVVDIRCVLGAALPWCGPAAVGAELRTEPRVLGLGHLISPSGGPGRERGSYAIDYRQVSGLVARVIGGWIPEHLATVLGWASYWTGMCTPGRDALLVALTMRLRGSGCGAIKFETQEPEADRGSGLVTVRARSTRGAAADITVESLIREPVPGPDPAELAAVLPPSQDLAGRTILVVGGSRGLGAAVSIGLASQGARVLVSCTRVSHPLMEAASRYTGRLVPVLADVSDGWALQTALPDTPLDGVVLLAAPAIPNLSLAPDAIEPAAQFMAASTRLVFGPLSVCAPRLRPGATVVLVSSEAVVEPPRWWPHYVAAKAALEGLAKYLAHHHHWNVVVARPPRLWTDLTNTPGGRAASHPIAPVAAEIVTAFRSEDAGTGEVSIIGPDTQPWPSVAEEVRDAGDLRARQVVW</sequence>
<dbReference type="InterPro" id="IPR036291">
    <property type="entry name" value="NAD(P)-bd_dom_sf"/>
</dbReference>
<dbReference type="Pfam" id="PF00106">
    <property type="entry name" value="adh_short"/>
    <property type="match status" value="1"/>
</dbReference>
<dbReference type="UniPathway" id="UPA00659"/>
<dbReference type="GO" id="GO:0050664">
    <property type="term" value="F:oxidoreductase activity, acting on NAD(P)H, oxygen as acceptor"/>
    <property type="evidence" value="ECO:0007669"/>
    <property type="project" value="TreeGrafter"/>
</dbReference>
<dbReference type="RefSeq" id="WP_167475543.1">
    <property type="nucleotide sequence ID" value="NZ_CP046172.1"/>
</dbReference>
<dbReference type="KEGG" id="nah:F5544_25400"/>
<comment type="similarity">
    <text evidence="3">Belongs to the short-chain dehydrogenases/reductases (SDR) family.</text>
</comment>
<evidence type="ECO:0000259" key="5">
    <source>
        <dbReference type="Pfam" id="PF01575"/>
    </source>
</evidence>
<dbReference type="CDD" id="cd05233">
    <property type="entry name" value="SDR_c"/>
    <property type="match status" value="1"/>
</dbReference>
<organism evidence="6 7">
    <name type="scientific">Nocardia arthritidis</name>
    <dbReference type="NCBI Taxonomy" id="228602"/>
    <lineage>
        <taxon>Bacteria</taxon>
        <taxon>Bacillati</taxon>
        <taxon>Actinomycetota</taxon>
        <taxon>Actinomycetes</taxon>
        <taxon>Mycobacteriales</taxon>
        <taxon>Nocardiaceae</taxon>
        <taxon>Nocardia</taxon>
    </lineage>
</organism>
<keyword evidence="4" id="KW-0560">Oxidoreductase</keyword>
<dbReference type="SUPFAM" id="SSF54637">
    <property type="entry name" value="Thioesterase/thiol ester dehydrase-isomerase"/>
    <property type="match status" value="1"/>
</dbReference>
<gene>
    <name evidence="6" type="ORF">F5544_25400</name>
</gene>